<dbReference type="SUPFAM" id="SSF56112">
    <property type="entry name" value="Protein kinase-like (PK-like)"/>
    <property type="match status" value="1"/>
</dbReference>
<reference evidence="9 10" key="1">
    <citation type="submission" date="2019-09" db="EMBL/GenBank/DDBJ databases">
        <title>Whole genome sequencing of Microbacterium maritypicum.</title>
        <authorList>
            <person name="Lenchi N."/>
        </authorList>
    </citation>
    <scope>NUCLEOTIDE SEQUENCE [LARGE SCALE GENOMIC DNA]</scope>
    <source>
        <strain evidence="9 10">DSM 12512</strain>
    </source>
</reference>
<gene>
    <name evidence="9" type="ORF">F6W70_17435</name>
</gene>
<feature type="binding site" evidence="7">
    <location>
        <position position="46"/>
    </location>
    <ligand>
        <name>ATP</name>
        <dbReference type="ChEBI" id="CHEBI:30616"/>
    </ligand>
</feature>
<evidence type="ECO:0000256" key="2">
    <source>
        <dbReference type="ARBA" id="ARBA00012513"/>
    </source>
</evidence>
<dbReference type="InterPro" id="IPR011009">
    <property type="entry name" value="Kinase-like_dom_sf"/>
</dbReference>
<dbReference type="InterPro" id="IPR050660">
    <property type="entry name" value="NEK_Ser/Thr_kinase"/>
</dbReference>
<accession>A0AAD3ZXA1</accession>
<evidence type="ECO:0000256" key="7">
    <source>
        <dbReference type="PROSITE-ProRule" id="PRU10141"/>
    </source>
</evidence>
<evidence type="ECO:0000256" key="5">
    <source>
        <dbReference type="ARBA" id="ARBA00022777"/>
    </source>
</evidence>
<evidence type="ECO:0000256" key="6">
    <source>
        <dbReference type="ARBA" id="ARBA00022840"/>
    </source>
</evidence>
<evidence type="ECO:0000256" key="4">
    <source>
        <dbReference type="ARBA" id="ARBA00022741"/>
    </source>
</evidence>
<dbReference type="PANTHER" id="PTHR43671">
    <property type="entry name" value="SERINE/THREONINE-PROTEIN KINASE NEK"/>
    <property type="match status" value="1"/>
</dbReference>
<dbReference type="Gene3D" id="1.10.510.10">
    <property type="entry name" value="Transferase(Phosphotransferase) domain 1"/>
    <property type="match status" value="1"/>
</dbReference>
<evidence type="ECO:0000313" key="10">
    <source>
        <dbReference type="Proteomes" id="UP000436027"/>
    </source>
</evidence>
<dbReference type="GO" id="GO:0005524">
    <property type="term" value="F:ATP binding"/>
    <property type="evidence" value="ECO:0007669"/>
    <property type="project" value="UniProtKB-UniRule"/>
</dbReference>
<keyword evidence="9" id="KW-0723">Serine/threonine-protein kinase</keyword>
<dbReference type="CDD" id="cd14014">
    <property type="entry name" value="STKc_PknB_like"/>
    <property type="match status" value="1"/>
</dbReference>
<dbReference type="PROSITE" id="PS51257">
    <property type="entry name" value="PROKAR_LIPOPROTEIN"/>
    <property type="match status" value="1"/>
</dbReference>
<proteinExistence type="inferred from homology"/>
<dbReference type="InterPro" id="IPR000719">
    <property type="entry name" value="Prot_kinase_dom"/>
</dbReference>
<keyword evidence="4 7" id="KW-0547">Nucleotide-binding</keyword>
<evidence type="ECO:0000256" key="3">
    <source>
        <dbReference type="ARBA" id="ARBA00022679"/>
    </source>
</evidence>
<comment type="similarity">
    <text evidence="1">Belongs to the protein kinase superfamily. NEK Ser/Thr protein kinase family. NIMA subfamily.</text>
</comment>
<feature type="domain" description="Protein kinase" evidence="8">
    <location>
        <begin position="19"/>
        <end position="276"/>
    </location>
</feature>
<dbReference type="AlphaFoldDB" id="A0AAD3ZXA1"/>
<sequence length="671" mass="73477">MPADRTLLERVAISLFPLADEVAHLGTGGFACTFRIREGDRQTALKIIDPGLSERERVDRELNALQRVTNDGVVQFLAHGVHKFEGVDYCWIRMEFIEGRSLGAELGAGVVFTPLEALDLISRLTDAAASIWAQGTAHRDLSPNNIILDADGRPVIVDLGLARHVDDESYTALPTPGTPGWMSPEQVGSSPVHGDWRSDQFVIGALAYRLLTNVQPFYALSLIDRWRAPAVQTPQPIRAIDPEIPSAVADVVERMLHKQPHRRYLKVSELLTDLTLAISSMQSASTIETSPQRFLLNIGQVKNYAENGFLSALRPHGVVIDIRAGSRVREFVDAAHDVGAEAIVDPVTHYVRSPLAVRPAGFRKLPYGSAPVLTGFSDETSRREFCTNVLDSVTADEPDAIVSPYFYAAENEQSWLTESVACAGLTEALLTQRGQVTSMWLGVAVHSSWLANERQRDLLLTALTARQWRGVHLLLSTTQAPFGPLGDVDTLRGLRDLIAVLREAGTPVIVGRRASSGLLLLALGAEGWSTGVSGNLMNMTPHPEDETSGGRSLDRIYIPGLVNLVSIEAYLLMRARRPEYVELGTPQAAALLDGNPSLDDLSTEERILLLQHNLIAQSRQVSELATLPAGQRIARLRTWVDVATERYRELPPTRLPSEGPAFLEGWAEVLA</sequence>
<evidence type="ECO:0000256" key="1">
    <source>
        <dbReference type="ARBA" id="ARBA00010886"/>
    </source>
</evidence>
<dbReference type="PANTHER" id="PTHR43671:SF13">
    <property type="entry name" value="SERINE_THREONINE-PROTEIN KINASE NEK2"/>
    <property type="match status" value="1"/>
</dbReference>
<evidence type="ECO:0000259" key="8">
    <source>
        <dbReference type="PROSITE" id="PS50011"/>
    </source>
</evidence>
<name>A0AAD3ZXA1_MICMQ</name>
<dbReference type="Proteomes" id="UP000436027">
    <property type="component" value="Unassembled WGS sequence"/>
</dbReference>
<dbReference type="PROSITE" id="PS50011">
    <property type="entry name" value="PROTEIN_KINASE_DOM"/>
    <property type="match status" value="1"/>
</dbReference>
<evidence type="ECO:0000313" key="9">
    <source>
        <dbReference type="EMBL" id="KAB1881643.1"/>
    </source>
</evidence>
<dbReference type="GO" id="GO:0004674">
    <property type="term" value="F:protein serine/threonine kinase activity"/>
    <property type="evidence" value="ECO:0007669"/>
    <property type="project" value="UniProtKB-KW"/>
</dbReference>
<organism evidence="9 10">
    <name type="scientific">Microbacterium maritypicum</name>
    <name type="common">Microbacterium liquefaciens</name>
    <dbReference type="NCBI Taxonomy" id="33918"/>
    <lineage>
        <taxon>Bacteria</taxon>
        <taxon>Bacillati</taxon>
        <taxon>Actinomycetota</taxon>
        <taxon>Actinomycetes</taxon>
        <taxon>Micrococcales</taxon>
        <taxon>Microbacteriaceae</taxon>
        <taxon>Microbacterium</taxon>
    </lineage>
</organism>
<keyword evidence="5 9" id="KW-0418">Kinase</keyword>
<keyword evidence="3" id="KW-0808">Transferase</keyword>
<protein>
    <recommendedName>
        <fullName evidence="2">non-specific serine/threonine protein kinase</fullName>
        <ecNumber evidence="2">2.7.11.1</ecNumber>
    </recommendedName>
</protein>
<dbReference type="PROSITE" id="PS00107">
    <property type="entry name" value="PROTEIN_KINASE_ATP"/>
    <property type="match status" value="1"/>
</dbReference>
<dbReference type="RefSeq" id="WP_151487463.1">
    <property type="nucleotide sequence ID" value="NZ_BAAAIN010000005.1"/>
</dbReference>
<dbReference type="EC" id="2.7.11.1" evidence="2"/>
<comment type="caution">
    <text evidence="9">The sequence shown here is derived from an EMBL/GenBank/DDBJ whole genome shotgun (WGS) entry which is preliminary data.</text>
</comment>
<dbReference type="EMBL" id="WAAQ01000003">
    <property type="protein sequence ID" value="KAB1881643.1"/>
    <property type="molecule type" value="Genomic_DNA"/>
</dbReference>
<dbReference type="InterPro" id="IPR017441">
    <property type="entry name" value="Protein_kinase_ATP_BS"/>
</dbReference>
<keyword evidence="6 7" id="KW-0067">ATP-binding</keyword>
<dbReference type="Pfam" id="PF00069">
    <property type="entry name" value="Pkinase"/>
    <property type="match status" value="1"/>
</dbReference>